<proteinExistence type="predicted"/>
<evidence type="ECO:0000313" key="2">
    <source>
        <dbReference type="Proteomes" id="UP000297299"/>
    </source>
</evidence>
<dbReference type="EMBL" id="PHWZ01000038">
    <property type="protein sequence ID" value="TEY80405.1"/>
    <property type="molecule type" value="Genomic_DNA"/>
</dbReference>
<reference evidence="1 2" key="1">
    <citation type="submission" date="2017-11" db="EMBL/GenBank/DDBJ databases">
        <title>Comparative genomics of Botrytis spp.</title>
        <authorList>
            <person name="Valero-Jimenez C.A."/>
            <person name="Tapia P."/>
            <person name="Veloso J."/>
            <person name="Silva-Moreno E."/>
            <person name="Staats M."/>
            <person name="Valdes J.H."/>
            <person name="Van Kan J.A.L."/>
        </authorList>
    </citation>
    <scope>NUCLEOTIDE SEQUENCE [LARGE SCALE GENOMIC DNA]</scope>
    <source>
        <strain evidence="1 2">MUCL2830</strain>
    </source>
</reference>
<dbReference type="AlphaFoldDB" id="A0A4Y8DCB3"/>
<organism evidence="1 2">
    <name type="scientific">Botryotinia calthae</name>
    <dbReference type="NCBI Taxonomy" id="38488"/>
    <lineage>
        <taxon>Eukaryota</taxon>
        <taxon>Fungi</taxon>
        <taxon>Dikarya</taxon>
        <taxon>Ascomycota</taxon>
        <taxon>Pezizomycotina</taxon>
        <taxon>Leotiomycetes</taxon>
        <taxon>Helotiales</taxon>
        <taxon>Sclerotiniaceae</taxon>
        <taxon>Botryotinia</taxon>
    </lineage>
</organism>
<sequence length="97" mass="11186">MSNVITNYSYRYLPQWQQSPVDCAVAGVFMAQMVGNKSLEKAKGPVSFMYRHWFWDNTNNTIVTGSLLDLHVKKALVQISLGTLQYNHRNMEVQVEF</sequence>
<protein>
    <submittedName>
        <fullName evidence="1">Uncharacterized protein</fullName>
    </submittedName>
</protein>
<gene>
    <name evidence="1" type="ORF">BOTCAL_0038g00030</name>
</gene>
<accession>A0A4Y8DCB3</accession>
<dbReference type="Proteomes" id="UP000297299">
    <property type="component" value="Unassembled WGS sequence"/>
</dbReference>
<comment type="caution">
    <text evidence="1">The sequence shown here is derived from an EMBL/GenBank/DDBJ whole genome shotgun (WGS) entry which is preliminary data.</text>
</comment>
<evidence type="ECO:0000313" key="1">
    <source>
        <dbReference type="EMBL" id="TEY80405.1"/>
    </source>
</evidence>
<name>A0A4Y8DCB3_9HELO</name>
<keyword evidence="2" id="KW-1185">Reference proteome</keyword>